<name>A0A6P7U0J6_9MOLL</name>
<dbReference type="SUPFAM" id="SSF56672">
    <property type="entry name" value="DNA/RNA polymerases"/>
    <property type="match status" value="1"/>
</dbReference>
<dbReference type="PANTHER" id="PTHR35450:SF2">
    <property type="entry name" value="REVERSE TRANSCRIPTASE DOMAIN-CONTAINING PROTEIN"/>
    <property type="match status" value="1"/>
</dbReference>
<evidence type="ECO:0000259" key="3">
    <source>
        <dbReference type="PROSITE" id="PS50222"/>
    </source>
</evidence>
<dbReference type="PROSITE" id="PS50878">
    <property type="entry name" value="RT_POL"/>
    <property type="match status" value="1"/>
</dbReference>
<dbReference type="GO" id="GO:0005509">
    <property type="term" value="F:calcium ion binding"/>
    <property type="evidence" value="ECO:0007669"/>
    <property type="project" value="InterPro"/>
</dbReference>
<dbReference type="PROSITE" id="PS00018">
    <property type="entry name" value="EF_HAND_1"/>
    <property type="match status" value="1"/>
</dbReference>
<feature type="domain" description="EF-hand" evidence="3">
    <location>
        <begin position="1111"/>
        <end position="1146"/>
    </location>
</feature>
<dbReference type="SUPFAM" id="SSF47473">
    <property type="entry name" value="EF-hand"/>
    <property type="match status" value="1"/>
</dbReference>
<dbReference type="PROSITE" id="PS50222">
    <property type="entry name" value="EF_HAND_2"/>
    <property type="match status" value="2"/>
</dbReference>
<dbReference type="InterPro" id="IPR018247">
    <property type="entry name" value="EF_Hand_1_Ca_BS"/>
</dbReference>
<evidence type="ECO:0000259" key="4">
    <source>
        <dbReference type="PROSITE" id="PS50878"/>
    </source>
</evidence>
<dbReference type="Gene3D" id="1.10.238.10">
    <property type="entry name" value="EF-hand"/>
    <property type="match status" value="1"/>
</dbReference>
<dbReference type="InterPro" id="IPR000477">
    <property type="entry name" value="RT_dom"/>
</dbReference>
<dbReference type="CDD" id="cd01650">
    <property type="entry name" value="RT_nLTR_like"/>
    <property type="match status" value="1"/>
</dbReference>
<dbReference type="Proteomes" id="UP000515154">
    <property type="component" value="Unplaced"/>
</dbReference>
<dbReference type="InterPro" id="IPR002048">
    <property type="entry name" value="EF_hand_dom"/>
</dbReference>
<keyword evidence="5" id="KW-1185">Reference proteome</keyword>
<feature type="region of interest" description="Disordered" evidence="2">
    <location>
        <begin position="1"/>
        <end position="24"/>
    </location>
</feature>
<organism evidence="5 6">
    <name type="scientific">Octopus sinensis</name>
    <name type="common">East Asian common octopus</name>
    <dbReference type="NCBI Taxonomy" id="2607531"/>
    <lineage>
        <taxon>Eukaryota</taxon>
        <taxon>Metazoa</taxon>
        <taxon>Spiralia</taxon>
        <taxon>Lophotrochozoa</taxon>
        <taxon>Mollusca</taxon>
        <taxon>Cephalopoda</taxon>
        <taxon>Coleoidea</taxon>
        <taxon>Octopodiformes</taxon>
        <taxon>Octopoda</taxon>
        <taxon>Incirrata</taxon>
        <taxon>Octopodidae</taxon>
        <taxon>Octopus</taxon>
    </lineage>
</organism>
<dbReference type="PANTHER" id="PTHR35450">
    <property type="entry name" value="REVERSE TRANSCRIPTASE DOMAIN-CONTAINING PROTEIN"/>
    <property type="match status" value="1"/>
</dbReference>
<accession>A0A6P7U0J6</accession>
<dbReference type="AlphaFoldDB" id="A0A6P7U0J6"/>
<keyword evidence="1" id="KW-0106">Calcium</keyword>
<dbReference type="Pfam" id="PF00078">
    <property type="entry name" value="RVT_1"/>
    <property type="match status" value="1"/>
</dbReference>
<dbReference type="KEGG" id="osn:115231707"/>
<sequence>MRKSNPRGLPAKKDKNNITSAGVSSLGLDNSTRTSIHDNPIAGNPTIPTNLHSLSAIIDDAICVSEAEWVSQIVYATKQRIGRIPRGGWNLIREKFNSKFSKSASLSQLKGMVKLMRVDNNYGSNCHQKQFLESSEISTFRKCLEELNIQIKNIESIPRDSRKPTPKIQNKYLKTDILTGLNSAIYYITKDNHPNDINSISDILYAAQCAYLSLTMRDKAQSTWVENIEKKISKLSAELEIVNAHSNQTLPPSEKQKVMDVLCRYGYKKTKKGELSRIQILLQDLIRINNKKIEVHNSRKQFRKDNQCFELNRKRFYRDLTKKEEVTLYGFDDEECVSFWQKVWSERNERPQSYDVVGKRTTCAEHMLPEFTEEFFGNVINYLPDWKACGCDGIYNFFIKKMESLHGFLCHEITRIINGEYMPESWFYTGITYLIHKKDDCETPKDLRPITCMPTLYKLVTKCVNVKLADFVEAFGLISDNQLGTRKYCQGAKEQALINQCLNKEYGNGLYSAWVDVKKAYDSVDHDFLFHVLDCSGIPLWIVNFVKSVVKKWAVKLHMEGRRIGSVKLNRGILQGDSLSPLLFVMVLDPLSRILNSVFPKLEINQEDPNMLTYSTNHLLFIDDLKIFALKQDTLLKMMEAVNGFFKIVGLEMNSEKSASNLESLSCCKTIDGINGYRYLGVLEDGGSNVLKNRVMDSIFENVKKRITMLSKTKLNSVNLFRAINEYALSLYNYYIGLINIEPSEFDDIDRQIRQLLTSLRLHLKPANKERLYLNRKALGRGLSSVTFKSELMLFQFLTSLENMSTICLRRAGILRVIKMNKWHLAMIAGFLSSKYAIIDKKSITIESLKSSQIQYLQKKISSKALHSVLFKCVDEPNVDLPASSEWLSYGNNGPRSEALYCLLQDRNLFFASADSLCNHCKKSKKTVDHMATQCGKMLNSDYLRRHNEVVKCIHLNLCRMYGLKKARRLKGHSVQSTLSTGKVEIRVDSTILTETKVEYNKPDIFVHDKVRNEINLIEVGITSQDRLKQVEVEKCHKYDLLARTRTYIQSVVLKRTLESMMIEHKHGMKVSGEEYASASNRYVEMACKNEDDPMNAKEDAMVESDVVVGNFDDENRNIFRLFDENGDGKISSQELKDAMLMLNNNLTEDKVKQIMNEADEDEDGFIDYEG</sequence>
<evidence type="ECO:0000256" key="2">
    <source>
        <dbReference type="SAM" id="MobiDB-lite"/>
    </source>
</evidence>
<proteinExistence type="predicted"/>
<evidence type="ECO:0000256" key="1">
    <source>
        <dbReference type="ARBA" id="ARBA00022837"/>
    </source>
</evidence>
<feature type="domain" description="EF-hand" evidence="3">
    <location>
        <begin position="1147"/>
        <end position="1171"/>
    </location>
</feature>
<dbReference type="InterPro" id="IPR043502">
    <property type="entry name" value="DNA/RNA_pol_sf"/>
</dbReference>
<evidence type="ECO:0000313" key="6">
    <source>
        <dbReference type="RefSeq" id="XP_029657528.1"/>
    </source>
</evidence>
<dbReference type="SMART" id="SM00054">
    <property type="entry name" value="EFh"/>
    <property type="match status" value="1"/>
</dbReference>
<dbReference type="RefSeq" id="XP_029657528.1">
    <property type="nucleotide sequence ID" value="XM_029801668.1"/>
</dbReference>
<evidence type="ECO:0000313" key="5">
    <source>
        <dbReference type="Proteomes" id="UP000515154"/>
    </source>
</evidence>
<gene>
    <name evidence="6" type="primary">LOC115231707</name>
</gene>
<dbReference type="Pfam" id="PF13499">
    <property type="entry name" value="EF-hand_7"/>
    <property type="match status" value="1"/>
</dbReference>
<dbReference type="CDD" id="cd00051">
    <property type="entry name" value="EFh"/>
    <property type="match status" value="1"/>
</dbReference>
<reference evidence="6" key="1">
    <citation type="submission" date="2025-08" db="UniProtKB">
        <authorList>
            <consortium name="RefSeq"/>
        </authorList>
    </citation>
    <scope>IDENTIFICATION</scope>
</reference>
<protein>
    <submittedName>
        <fullName evidence="6">Uncharacterized protein LOC115231707</fullName>
    </submittedName>
</protein>
<dbReference type="InterPro" id="IPR011992">
    <property type="entry name" value="EF-hand-dom_pair"/>
</dbReference>
<feature type="domain" description="Reverse transcriptase" evidence="4">
    <location>
        <begin position="416"/>
        <end position="684"/>
    </location>
</feature>